<feature type="domain" description="REM-1" evidence="27">
    <location>
        <begin position="113"/>
        <end position="193"/>
    </location>
</feature>
<dbReference type="SUPFAM" id="SSF46585">
    <property type="entry name" value="HR1 repeat"/>
    <property type="match status" value="3"/>
</dbReference>
<dbReference type="SUPFAM" id="SSF56112">
    <property type="entry name" value="Protein kinase-like (PK-like)"/>
    <property type="match status" value="1"/>
</dbReference>
<dbReference type="FunFam" id="1.10.287.160:FF:000002">
    <property type="entry name" value="Putative serine/threonine-protein kinase N2"/>
    <property type="match status" value="1"/>
</dbReference>
<dbReference type="CDD" id="cd11622">
    <property type="entry name" value="HR1_PKN_1"/>
    <property type="match status" value="1"/>
</dbReference>
<dbReference type="InterPro" id="IPR000719">
    <property type="entry name" value="Prot_kinase_dom"/>
</dbReference>
<evidence type="ECO:0000256" key="22">
    <source>
        <dbReference type="PROSITE-ProRule" id="PRU10141"/>
    </source>
</evidence>
<organism evidence="28 29">
    <name type="scientific">Ornithorhynchus anatinus</name>
    <name type="common">Duckbill platypus</name>
    <dbReference type="NCBI Taxonomy" id="9258"/>
    <lineage>
        <taxon>Eukaryota</taxon>
        <taxon>Metazoa</taxon>
        <taxon>Chordata</taxon>
        <taxon>Craniata</taxon>
        <taxon>Vertebrata</taxon>
        <taxon>Euteleostomi</taxon>
        <taxon>Mammalia</taxon>
        <taxon>Monotremata</taxon>
        <taxon>Ornithorhynchidae</taxon>
        <taxon>Ornithorhynchus</taxon>
    </lineage>
</organism>
<evidence type="ECO:0000256" key="16">
    <source>
        <dbReference type="ARBA" id="ARBA00047470"/>
    </source>
</evidence>
<dbReference type="InterPro" id="IPR000961">
    <property type="entry name" value="AGC-kinase_C"/>
</dbReference>
<evidence type="ECO:0000256" key="4">
    <source>
        <dbReference type="ARBA" id="ARBA00012429"/>
    </source>
</evidence>
<dbReference type="Gene3D" id="1.10.287.160">
    <property type="entry name" value="HR1 repeat"/>
    <property type="match status" value="3"/>
</dbReference>
<comment type="catalytic activity">
    <reaction evidence="15">
        <text>L-threonyl-[protein] + ATP = O-phospho-L-threonyl-[protein] + ADP + H(+)</text>
        <dbReference type="Rhea" id="RHEA:46608"/>
        <dbReference type="Rhea" id="RHEA-COMP:11060"/>
        <dbReference type="Rhea" id="RHEA-COMP:11605"/>
        <dbReference type="ChEBI" id="CHEBI:15378"/>
        <dbReference type="ChEBI" id="CHEBI:30013"/>
        <dbReference type="ChEBI" id="CHEBI:30616"/>
        <dbReference type="ChEBI" id="CHEBI:61977"/>
        <dbReference type="ChEBI" id="CHEBI:456216"/>
        <dbReference type="EC" id="2.7.11.13"/>
    </reaction>
</comment>
<evidence type="ECO:0000259" key="27">
    <source>
        <dbReference type="PROSITE" id="PS51860"/>
    </source>
</evidence>
<feature type="compositionally biased region" description="Low complexity" evidence="24">
    <location>
        <begin position="445"/>
        <end position="463"/>
    </location>
</feature>
<evidence type="ECO:0000256" key="6">
    <source>
        <dbReference type="ARBA" id="ARBA00022527"/>
    </source>
</evidence>
<evidence type="ECO:0000256" key="5">
    <source>
        <dbReference type="ARBA" id="ARBA00022490"/>
    </source>
</evidence>
<keyword evidence="29" id="KW-1185">Reference proteome</keyword>
<dbReference type="Pfam" id="PF02185">
    <property type="entry name" value="HR1"/>
    <property type="match status" value="3"/>
</dbReference>
<accession>A0A6I8N474</accession>
<dbReference type="PROSITE" id="PS00108">
    <property type="entry name" value="PROTEIN_KINASE_ST"/>
    <property type="match status" value="1"/>
</dbReference>
<dbReference type="Gene3D" id="1.10.510.10">
    <property type="entry name" value="Transferase(Phosphotransferase) domain 1"/>
    <property type="match status" value="1"/>
</dbReference>
<dbReference type="PROSITE" id="PS51285">
    <property type="entry name" value="AGC_KINASE_CTER"/>
    <property type="match status" value="1"/>
</dbReference>
<dbReference type="FunFam" id="1.10.287.160:FF:000001">
    <property type="entry name" value="Putative serine/threonine-protein kinase N2"/>
    <property type="match status" value="1"/>
</dbReference>
<dbReference type="PROSITE" id="PS51860">
    <property type="entry name" value="REM_1"/>
    <property type="match status" value="3"/>
</dbReference>
<evidence type="ECO:0000256" key="21">
    <source>
        <dbReference type="PROSITE-ProRule" id="PRU01207"/>
    </source>
</evidence>
<dbReference type="InterPro" id="IPR011009">
    <property type="entry name" value="Kinase-like_dom_sf"/>
</dbReference>
<dbReference type="InterPro" id="IPR017441">
    <property type="entry name" value="Protein_kinase_ATP_BS"/>
</dbReference>
<evidence type="ECO:0000256" key="9">
    <source>
        <dbReference type="ARBA" id="ARBA00022737"/>
    </source>
</evidence>
<comment type="subcellular location">
    <subcellularLocation>
        <location evidence="2">Cytoplasm</location>
        <location evidence="2">Perinuclear region</location>
    </subcellularLocation>
    <subcellularLocation>
        <location evidence="1">Nucleus</location>
    </subcellularLocation>
</comment>
<dbReference type="Gene3D" id="3.30.200.20">
    <property type="entry name" value="Phosphorylase Kinase, domain 1"/>
    <property type="match status" value="1"/>
</dbReference>
<dbReference type="InterPro" id="IPR011072">
    <property type="entry name" value="HR1_rho-bd"/>
</dbReference>
<dbReference type="Ensembl" id="ENSOANT00000061932.1">
    <property type="protein sequence ID" value="ENSOANP00000035786.1"/>
    <property type="gene ID" value="ENSOANG00000008094.4"/>
</dbReference>
<feature type="domain" description="REM-1" evidence="27">
    <location>
        <begin position="38"/>
        <end position="112"/>
    </location>
</feature>
<dbReference type="GeneTree" id="ENSGT00940000161818"/>
<feature type="coiled-coil region" evidence="23">
    <location>
        <begin position="238"/>
        <end position="265"/>
    </location>
</feature>
<dbReference type="InterPro" id="IPR008271">
    <property type="entry name" value="Ser/Thr_kinase_AS"/>
</dbReference>
<feature type="domain" description="REM-1" evidence="27">
    <location>
        <begin position="201"/>
        <end position="268"/>
    </location>
</feature>
<evidence type="ECO:0000256" key="2">
    <source>
        <dbReference type="ARBA" id="ARBA00004556"/>
    </source>
</evidence>
<feature type="binding site" evidence="22">
    <location>
        <position position="554"/>
    </location>
    <ligand>
        <name>ATP</name>
        <dbReference type="ChEBI" id="CHEBI:30616"/>
    </ligand>
</feature>
<dbReference type="GO" id="GO:0048471">
    <property type="term" value="C:perinuclear region of cytoplasm"/>
    <property type="evidence" value="ECO:0007669"/>
    <property type="project" value="UniProtKB-SubCell"/>
</dbReference>
<evidence type="ECO:0000256" key="24">
    <source>
        <dbReference type="SAM" id="MobiDB-lite"/>
    </source>
</evidence>
<evidence type="ECO:0000256" key="7">
    <source>
        <dbReference type="ARBA" id="ARBA00022553"/>
    </source>
</evidence>
<reference evidence="28" key="2">
    <citation type="submission" date="2025-08" db="UniProtKB">
        <authorList>
            <consortium name="Ensembl"/>
        </authorList>
    </citation>
    <scope>IDENTIFICATION</scope>
    <source>
        <strain evidence="28">Glennie</strain>
    </source>
</reference>
<evidence type="ECO:0000256" key="17">
    <source>
        <dbReference type="ARBA" id="ARBA00054343"/>
    </source>
</evidence>
<evidence type="ECO:0000256" key="12">
    <source>
        <dbReference type="ARBA" id="ARBA00022840"/>
    </source>
</evidence>
<feature type="region of interest" description="Disordered" evidence="24">
    <location>
        <begin position="326"/>
        <end position="345"/>
    </location>
</feature>
<evidence type="ECO:0000259" key="26">
    <source>
        <dbReference type="PROSITE" id="PS51285"/>
    </source>
</evidence>
<evidence type="ECO:0000256" key="10">
    <source>
        <dbReference type="ARBA" id="ARBA00022741"/>
    </source>
</evidence>
<dbReference type="SMART" id="SM00220">
    <property type="entry name" value="S_TKc"/>
    <property type="match status" value="1"/>
</dbReference>
<comment type="similarity">
    <text evidence="3">Belongs to the protein kinase superfamily. AGC Ser/Thr protein kinase family. PKC subfamily.</text>
</comment>
<dbReference type="Pfam" id="PF00069">
    <property type="entry name" value="Pkinase"/>
    <property type="match status" value="1"/>
</dbReference>
<dbReference type="AlphaFoldDB" id="A0A6I8N474"/>
<dbReference type="Bgee" id="ENSOANG00000008094">
    <property type="expression patterns" value="Expressed in ovary and 7 other cell types or tissues"/>
</dbReference>
<reference evidence="28 29" key="1">
    <citation type="journal article" date="2008" name="Nature">
        <title>Genome analysis of the platypus reveals unique signatures of evolution.</title>
        <authorList>
            <person name="Warren W.C."/>
            <person name="Hillier L.W."/>
            <person name="Marshall Graves J.A."/>
            <person name="Birney E."/>
            <person name="Ponting C.P."/>
            <person name="Grutzner F."/>
            <person name="Belov K."/>
            <person name="Miller W."/>
            <person name="Clarke L."/>
            <person name="Chinwalla A.T."/>
            <person name="Yang S.P."/>
            <person name="Heger A."/>
            <person name="Locke D.P."/>
            <person name="Miethke P."/>
            <person name="Waters P.D."/>
            <person name="Veyrunes F."/>
            <person name="Fulton L."/>
            <person name="Fulton B."/>
            <person name="Graves T."/>
            <person name="Wallis J."/>
            <person name="Puente X.S."/>
            <person name="Lopez-Otin C."/>
            <person name="Ordonez G.R."/>
            <person name="Eichler E.E."/>
            <person name="Chen L."/>
            <person name="Cheng Z."/>
            <person name="Deakin J.E."/>
            <person name="Alsop A."/>
            <person name="Thompson K."/>
            <person name="Kirby P."/>
            <person name="Papenfuss A.T."/>
            <person name="Wakefield M.J."/>
            <person name="Olender T."/>
            <person name="Lancet D."/>
            <person name="Huttley G.A."/>
            <person name="Smit A.F."/>
            <person name="Pask A."/>
            <person name="Temple-Smith P."/>
            <person name="Batzer M.A."/>
            <person name="Walker J.A."/>
            <person name="Konkel M.K."/>
            <person name="Harris R.S."/>
            <person name="Whittington C.M."/>
            <person name="Wong E.S."/>
            <person name="Gemmell N.J."/>
            <person name="Buschiazzo E."/>
            <person name="Vargas Jentzsch I.M."/>
            <person name="Merkel A."/>
            <person name="Schmitz J."/>
            <person name="Zemann A."/>
            <person name="Churakov G."/>
            <person name="Kriegs J.O."/>
            <person name="Brosius J."/>
            <person name="Murchison E.P."/>
            <person name="Sachidanandam R."/>
            <person name="Smith C."/>
            <person name="Hannon G.J."/>
            <person name="Tsend-Ayush E."/>
            <person name="McMillan D."/>
            <person name="Attenborough R."/>
            <person name="Rens W."/>
            <person name="Ferguson-Smith M."/>
            <person name="Lefevre C.M."/>
            <person name="Sharp J.A."/>
            <person name="Nicholas K.R."/>
            <person name="Ray D.A."/>
            <person name="Kube M."/>
            <person name="Reinhardt R."/>
            <person name="Pringle T.H."/>
            <person name="Taylor J."/>
            <person name="Jones R.C."/>
            <person name="Nixon B."/>
            <person name="Dacheux J.L."/>
            <person name="Niwa H."/>
            <person name="Sekita Y."/>
            <person name="Huang X."/>
            <person name="Stark A."/>
            <person name="Kheradpour P."/>
            <person name="Kellis M."/>
            <person name="Flicek P."/>
            <person name="Chen Y."/>
            <person name="Webber C."/>
            <person name="Hardison R."/>
            <person name="Nelson J."/>
            <person name="Hallsworth-Pepin K."/>
            <person name="Delehaunty K."/>
            <person name="Markovic C."/>
            <person name="Minx P."/>
            <person name="Feng Y."/>
            <person name="Kremitzki C."/>
            <person name="Mitreva M."/>
            <person name="Glasscock J."/>
            <person name="Wylie T."/>
            <person name="Wohldmann P."/>
            <person name="Thiru P."/>
            <person name="Nhan M.N."/>
            <person name="Pohl C.S."/>
            <person name="Smith S.M."/>
            <person name="Hou S."/>
            <person name="Nefedov M."/>
            <person name="de Jong P.J."/>
            <person name="Renfree M.B."/>
            <person name="Mardis E.R."/>
            <person name="Wilson R.K."/>
        </authorList>
    </citation>
    <scope>NUCLEOTIDE SEQUENCE [LARGE SCALE GENOMIC DNA]</scope>
    <source>
        <strain evidence="28 29">Glennie</strain>
    </source>
</reference>
<protein>
    <recommendedName>
        <fullName evidence="18">Serine/threonine-protein kinase N3</fullName>
        <ecNumber evidence="4">2.7.11.13</ecNumber>
    </recommendedName>
    <alternativeName>
        <fullName evidence="19">Protein kinase PKN-beta</fullName>
    </alternativeName>
    <alternativeName>
        <fullName evidence="20">Protein-kinase C-related kinase 3</fullName>
    </alternativeName>
</protein>
<dbReference type="GO" id="GO:0004697">
    <property type="term" value="F:diacylglycerol-dependent serine/threonine kinase activity"/>
    <property type="evidence" value="ECO:0007669"/>
    <property type="project" value="UniProtKB-EC"/>
</dbReference>
<keyword evidence="7" id="KW-0597">Phosphoprotein</keyword>
<comment type="catalytic activity">
    <reaction evidence="16">
        <text>L-seryl-[protein] + ATP = O-phospho-L-seryl-[protein] + ADP + H(+)</text>
        <dbReference type="Rhea" id="RHEA:17989"/>
        <dbReference type="Rhea" id="RHEA-COMP:9863"/>
        <dbReference type="Rhea" id="RHEA-COMP:11604"/>
        <dbReference type="ChEBI" id="CHEBI:15378"/>
        <dbReference type="ChEBI" id="CHEBI:29999"/>
        <dbReference type="ChEBI" id="CHEBI:30616"/>
        <dbReference type="ChEBI" id="CHEBI:83421"/>
        <dbReference type="ChEBI" id="CHEBI:456216"/>
        <dbReference type="EC" id="2.7.11.13"/>
    </reaction>
</comment>
<name>A0A6I8N474_ORNAN</name>
<dbReference type="CDD" id="cd11637">
    <property type="entry name" value="HR1_PKN3_3"/>
    <property type="match status" value="1"/>
</dbReference>
<evidence type="ECO:0000256" key="19">
    <source>
        <dbReference type="ARBA" id="ARBA00075654"/>
    </source>
</evidence>
<keyword evidence="9" id="KW-0677">Repeat</keyword>
<comment type="function">
    <text evidence="17">Contributes to invasiveness in malignant prostate cancer.</text>
</comment>
<keyword evidence="6" id="KW-0723">Serine/threonine-protein kinase</keyword>
<proteinExistence type="inferred from homology"/>
<dbReference type="PANTHER" id="PTHR24351">
    <property type="entry name" value="RIBOSOMAL PROTEIN S6 KINASE"/>
    <property type="match status" value="1"/>
</dbReference>
<evidence type="ECO:0000256" key="23">
    <source>
        <dbReference type="SAM" id="Coils"/>
    </source>
</evidence>
<keyword evidence="12 22" id="KW-0067">ATP-binding</keyword>
<evidence type="ECO:0000256" key="3">
    <source>
        <dbReference type="ARBA" id="ARBA00005490"/>
    </source>
</evidence>
<dbReference type="Pfam" id="PF00433">
    <property type="entry name" value="Pkinase_C"/>
    <property type="match status" value="1"/>
</dbReference>
<keyword evidence="14" id="KW-0539">Nucleus</keyword>
<dbReference type="SMART" id="SM00742">
    <property type="entry name" value="Hr1"/>
    <property type="match status" value="3"/>
</dbReference>
<keyword evidence="13 21" id="KW-0175">Coiled coil</keyword>
<dbReference type="InterPro" id="IPR017892">
    <property type="entry name" value="Pkinase_C"/>
</dbReference>
<dbReference type="GO" id="GO:0007165">
    <property type="term" value="P:signal transduction"/>
    <property type="evidence" value="ECO:0007669"/>
    <property type="project" value="InterPro"/>
</dbReference>
<dbReference type="PROSITE" id="PS50011">
    <property type="entry name" value="PROTEIN_KINASE_DOM"/>
    <property type="match status" value="1"/>
</dbReference>
<keyword evidence="8" id="KW-0808">Transferase</keyword>
<evidence type="ECO:0000256" key="1">
    <source>
        <dbReference type="ARBA" id="ARBA00004123"/>
    </source>
</evidence>
<sequence length="855" mass="95139">MEHGPGSQKDLGSNPSSATCLLCDLGQSCLLELGAGERLLDPGFQQRLEDEKELIRRAIQKELKIKEGAENLRKAATDRHHLGHVERLLRSSNRKLEQLHWSLRELNARPAVSPDPCRWEEKPVARRVEALRKQLQVELKVKQGAENMIQMYANGTPKERKLVATAQQMLGDSKLKVELLRMQIGKLGAGEATEPAGESPLRVEELRHRLRIEAAVAEGAKNVVKLLGGRRLQDRKALAEAQARLRESSQKLDLLRLSLERLAAELPAAHPTRSLVSRELREGTLGSLCSPSALGKPTALTGTLEVRLIGCQELLRAVPGRSRVATVLGSPGESRPWSRGAKPPRNEELANEVLAVLKVDNRVVGQTGWGPVSKQGWDQNFLIPLERVTFCDPVIQRRPRLQRQKRIFFSKQRGQDFLRASQMNINIVTWGRLVLDGGPGHGDHLSSSSPSLPHPHTLPRSSPDTLPRPLRRFLPGLPPPLSSVPQNSGTGQGYVSPPDFVSWAPGLLTPFSLPPIRTIPQLQDFRFVAVLGRGHFGKVLLVQAKGTGRHYAIKALKKQEILSRDELESLHCEKRILEVVGLAGHPFLLPLLACFQTPSHACFVTEFAPGGDLMMRIHADVFPEPHARFYSACVVLGLQFLHEKRIVYRDLKLDNLLLDAQGFVKIADFGLCKEGMGFGDRTSTFCGTPEFLAPEVLTDESYTRAVDWWGLGVLLYEMLVGECPFPGDTEEEVFDSIVNEEAPYPHFLSVEGLGLICKLLQKCPKQRLGASERDAEEVKVQPFFRVTDWAALLARRVQPPYVPPLRGPADVRHFDREFTVLPPALTPPNPRCPLTPRQQAAFQGFDFVSDRFLEA</sequence>
<evidence type="ECO:0000313" key="29">
    <source>
        <dbReference type="Proteomes" id="UP000002279"/>
    </source>
</evidence>
<feature type="region of interest" description="Disordered" evidence="24">
    <location>
        <begin position="441"/>
        <end position="472"/>
    </location>
</feature>
<evidence type="ECO:0000256" key="8">
    <source>
        <dbReference type="ARBA" id="ARBA00022679"/>
    </source>
</evidence>
<dbReference type="CDD" id="cd05589">
    <property type="entry name" value="STKc_PKN"/>
    <property type="match status" value="1"/>
</dbReference>
<evidence type="ECO:0000256" key="13">
    <source>
        <dbReference type="ARBA" id="ARBA00023054"/>
    </source>
</evidence>
<evidence type="ECO:0000256" key="18">
    <source>
        <dbReference type="ARBA" id="ARBA00072338"/>
    </source>
</evidence>
<dbReference type="PROSITE" id="PS00107">
    <property type="entry name" value="PROTEIN_KINASE_ATP"/>
    <property type="match status" value="1"/>
</dbReference>
<dbReference type="GO" id="GO:0005524">
    <property type="term" value="F:ATP binding"/>
    <property type="evidence" value="ECO:0007669"/>
    <property type="project" value="UniProtKB-UniRule"/>
</dbReference>
<feature type="domain" description="AGC-kinase C-terminal" evidence="26">
    <location>
        <begin position="785"/>
        <end position="855"/>
    </location>
</feature>
<dbReference type="FunFam" id="3.30.200.20:FF:000321">
    <property type="entry name" value="serine/threonine-protein kinase N3 isoform X1"/>
    <property type="match status" value="1"/>
</dbReference>
<evidence type="ECO:0000256" key="20">
    <source>
        <dbReference type="ARBA" id="ARBA00080559"/>
    </source>
</evidence>
<dbReference type="GO" id="GO:0005634">
    <property type="term" value="C:nucleus"/>
    <property type="evidence" value="ECO:0007669"/>
    <property type="project" value="UniProtKB-SubCell"/>
</dbReference>
<dbReference type="FunFam" id="1.10.287.160:FF:000003">
    <property type="entry name" value="Putative serine/threonine-protein kinase N2"/>
    <property type="match status" value="1"/>
</dbReference>
<dbReference type="InterPro" id="IPR036274">
    <property type="entry name" value="HR1_rpt_sf"/>
</dbReference>
<keyword evidence="11" id="KW-0418">Kinase</keyword>
<evidence type="ECO:0000256" key="11">
    <source>
        <dbReference type="ARBA" id="ARBA00022777"/>
    </source>
</evidence>
<gene>
    <name evidence="28" type="primary">PKN3</name>
</gene>
<dbReference type="FunFam" id="1.10.510.10:FF:000038">
    <property type="entry name" value="serine/threonine-protein kinase N2 isoform X1"/>
    <property type="match status" value="1"/>
</dbReference>
<reference evidence="28" key="3">
    <citation type="submission" date="2025-09" db="UniProtKB">
        <authorList>
            <consortium name="Ensembl"/>
        </authorList>
    </citation>
    <scope>IDENTIFICATION</scope>
    <source>
        <strain evidence="28">Glennie</strain>
    </source>
</reference>
<feature type="domain" description="Protein kinase" evidence="25">
    <location>
        <begin position="525"/>
        <end position="784"/>
    </location>
</feature>
<evidence type="ECO:0000256" key="14">
    <source>
        <dbReference type="ARBA" id="ARBA00023242"/>
    </source>
</evidence>
<evidence type="ECO:0000313" key="28">
    <source>
        <dbReference type="Ensembl" id="ENSOANP00000035786.1"/>
    </source>
</evidence>
<dbReference type="InterPro" id="IPR037313">
    <property type="entry name" value="PKN_HR1_1"/>
</dbReference>
<dbReference type="Proteomes" id="UP000002279">
    <property type="component" value="Chromosome 4"/>
</dbReference>
<dbReference type="GO" id="GO:0031267">
    <property type="term" value="F:small GTPase binding"/>
    <property type="evidence" value="ECO:0007669"/>
    <property type="project" value="InterPro"/>
</dbReference>
<dbReference type="SMART" id="SM00133">
    <property type="entry name" value="S_TK_X"/>
    <property type="match status" value="1"/>
</dbReference>
<evidence type="ECO:0000256" key="15">
    <source>
        <dbReference type="ARBA" id="ARBA00047272"/>
    </source>
</evidence>
<dbReference type="EC" id="2.7.11.13" evidence="4"/>
<keyword evidence="5" id="KW-0963">Cytoplasm</keyword>
<evidence type="ECO:0000259" key="25">
    <source>
        <dbReference type="PROSITE" id="PS50011"/>
    </source>
</evidence>
<keyword evidence="10 22" id="KW-0547">Nucleotide-binding</keyword>